<accession>A0A8A4K727</accession>
<dbReference type="Proteomes" id="UP000663901">
    <property type="component" value="Chromosome"/>
</dbReference>
<gene>
    <name evidence="1" type="ORF">H0Z12_16815</name>
</gene>
<dbReference type="AlphaFoldDB" id="A0A8A4K727"/>
<dbReference type="RefSeq" id="WP_104933240.1">
    <property type="nucleotide sequence ID" value="NZ_CP020943.2"/>
</dbReference>
<evidence type="ECO:0000313" key="2">
    <source>
        <dbReference type="Proteomes" id="UP000663901"/>
    </source>
</evidence>
<reference evidence="1" key="1">
    <citation type="submission" date="2020-07" db="EMBL/GenBank/DDBJ databases">
        <title>Genome Sequences for Panteoa spp. that cause Center Rot in Onions.</title>
        <authorList>
            <person name="Asselin J.A."/>
            <person name="Helmann T."/>
            <person name="Beer S."/>
            <person name="Stodghill P."/>
        </authorList>
    </citation>
    <scope>NUCLEOTIDE SEQUENCE</scope>
    <source>
        <strain evidence="1">OC5a</strain>
    </source>
</reference>
<organism evidence="1 2">
    <name type="scientific">Pantoea ananas</name>
    <name type="common">Erwinia uredovora</name>
    <dbReference type="NCBI Taxonomy" id="553"/>
    <lineage>
        <taxon>Bacteria</taxon>
        <taxon>Pseudomonadati</taxon>
        <taxon>Pseudomonadota</taxon>
        <taxon>Gammaproteobacteria</taxon>
        <taxon>Enterobacterales</taxon>
        <taxon>Erwiniaceae</taxon>
        <taxon>Pantoea</taxon>
    </lineage>
</organism>
<sequence>MKKILTAGLMMCSLGAISKPYDIQIPSDSNASYTVIDKTKEGSVRTVTTKRVGKSGVTYSKRAYDCKNREVKYLGSGETLEEMKSSKPDEKMAPITEGSIADYIGYEACKQN</sequence>
<name>A0A8A4K727_PANAN</name>
<protein>
    <submittedName>
        <fullName evidence="1">Uncharacterized protein</fullName>
    </submittedName>
</protein>
<dbReference type="EMBL" id="CP059084">
    <property type="protein sequence ID" value="QTC45350.1"/>
    <property type="molecule type" value="Genomic_DNA"/>
</dbReference>
<evidence type="ECO:0000313" key="1">
    <source>
        <dbReference type="EMBL" id="QTC45350.1"/>
    </source>
</evidence>
<proteinExistence type="predicted"/>